<protein>
    <submittedName>
        <fullName evidence="2">Uncharacterized protein</fullName>
    </submittedName>
</protein>
<dbReference type="Proteomes" id="UP000035740">
    <property type="component" value="Unassembled WGS sequence"/>
</dbReference>
<keyword evidence="3" id="KW-1185">Reference proteome</keyword>
<dbReference type="OrthoDB" id="1541596at2759"/>
<dbReference type="EMBL" id="KQ090996">
    <property type="protein sequence ID" value="KMS94745.1"/>
    <property type="molecule type" value="Genomic_DNA"/>
</dbReference>
<name>A0A0J8DV79_BETVV</name>
<evidence type="ECO:0000256" key="1">
    <source>
        <dbReference type="SAM" id="MobiDB-lite"/>
    </source>
</evidence>
<dbReference type="AlphaFoldDB" id="A0A0J8DV79"/>
<gene>
    <name evidence="2" type="ORF">BVRB_015740</name>
</gene>
<feature type="region of interest" description="Disordered" evidence="1">
    <location>
        <begin position="53"/>
        <end position="82"/>
    </location>
</feature>
<evidence type="ECO:0000313" key="3">
    <source>
        <dbReference type="Proteomes" id="UP000035740"/>
    </source>
</evidence>
<accession>A0A0J8DV79</accession>
<reference evidence="2 3" key="1">
    <citation type="journal article" date="2014" name="Nature">
        <title>The genome of the recently domesticated crop plant sugar beet (Beta vulgaris).</title>
        <authorList>
            <person name="Dohm J.C."/>
            <person name="Minoche A.E."/>
            <person name="Holtgrawe D."/>
            <person name="Capella-Gutierrez S."/>
            <person name="Zakrzewski F."/>
            <person name="Tafer H."/>
            <person name="Rupp O."/>
            <person name="Sorensen T.R."/>
            <person name="Stracke R."/>
            <person name="Reinhardt R."/>
            <person name="Goesmann A."/>
            <person name="Kraft T."/>
            <person name="Schulz B."/>
            <person name="Stadler P.F."/>
            <person name="Schmidt T."/>
            <person name="Gabaldon T."/>
            <person name="Lehrach H."/>
            <person name="Weisshaar B."/>
            <person name="Himmelbauer H."/>
        </authorList>
    </citation>
    <scope>NUCLEOTIDE SEQUENCE [LARGE SCALE GENOMIC DNA]</scope>
    <source>
        <tissue evidence="2">Taproot</tissue>
    </source>
</reference>
<sequence length="94" mass="10445">MLPSGLLRTVKGTPQDRLTRVQVLFTRNLSPLQSSKFPFEYLLLPPRSALGAARRRLTPDASRRPPRPPTHPGLRTRPDGPVSVARLSAIHFQG</sequence>
<evidence type="ECO:0000313" key="2">
    <source>
        <dbReference type="EMBL" id="KMS94745.1"/>
    </source>
</evidence>
<organism evidence="2 3">
    <name type="scientific">Beta vulgaris subsp. vulgaris</name>
    <name type="common">Beet</name>
    <dbReference type="NCBI Taxonomy" id="3555"/>
    <lineage>
        <taxon>Eukaryota</taxon>
        <taxon>Viridiplantae</taxon>
        <taxon>Streptophyta</taxon>
        <taxon>Embryophyta</taxon>
        <taxon>Tracheophyta</taxon>
        <taxon>Spermatophyta</taxon>
        <taxon>Magnoliopsida</taxon>
        <taxon>eudicotyledons</taxon>
        <taxon>Gunneridae</taxon>
        <taxon>Pentapetalae</taxon>
        <taxon>Caryophyllales</taxon>
        <taxon>Chenopodiaceae</taxon>
        <taxon>Betoideae</taxon>
        <taxon>Beta</taxon>
    </lineage>
</organism>
<dbReference type="Gramene" id="KMS94745">
    <property type="protein sequence ID" value="KMS94745"/>
    <property type="gene ID" value="BVRB_015740"/>
</dbReference>
<proteinExistence type="predicted"/>